<comment type="caution">
    <text evidence="4">The sequence shown here is derived from an EMBL/GenBank/DDBJ whole genome shotgun (WGS) entry which is preliminary data.</text>
</comment>
<organism evidence="4 5">
    <name type="scientific">Nonomuraea rhodomycinica</name>
    <dbReference type="NCBI Taxonomy" id="1712872"/>
    <lineage>
        <taxon>Bacteria</taxon>
        <taxon>Bacillati</taxon>
        <taxon>Actinomycetota</taxon>
        <taxon>Actinomycetes</taxon>
        <taxon>Streptosporangiales</taxon>
        <taxon>Streptosporangiaceae</taxon>
        <taxon>Nonomuraea</taxon>
    </lineage>
</organism>
<feature type="region of interest" description="Disordered" evidence="2">
    <location>
        <begin position="1"/>
        <end position="21"/>
    </location>
</feature>
<dbReference type="GO" id="GO:0003677">
    <property type="term" value="F:DNA binding"/>
    <property type="evidence" value="ECO:0007669"/>
    <property type="project" value="InterPro"/>
</dbReference>
<dbReference type="EMBL" id="JABWGO010000014">
    <property type="protein sequence ID" value="NUW46014.1"/>
    <property type="molecule type" value="Genomic_DNA"/>
</dbReference>
<gene>
    <name evidence="4" type="ORF">HT134_38755</name>
</gene>
<dbReference type="Proteomes" id="UP000546126">
    <property type="component" value="Unassembled WGS sequence"/>
</dbReference>
<dbReference type="Gene3D" id="1.10.443.10">
    <property type="entry name" value="Intergrase catalytic core"/>
    <property type="match status" value="1"/>
</dbReference>
<proteinExistence type="predicted"/>
<keyword evidence="5" id="KW-1185">Reference proteome</keyword>
<dbReference type="InterPro" id="IPR013762">
    <property type="entry name" value="Integrase-like_cat_sf"/>
</dbReference>
<name>A0A7Y6IZR1_9ACTN</name>
<reference evidence="4 5" key="1">
    <citation type="submission" date="2020-06" db="EMBL/GenBank/DDBJ databases">
        <authorList>
            <person name="Chanama M."/>
        </authorList>
    </citation>
    <scope>NUCLEOTIDE SEQUENCE [LARGE SCALE GENOMIC DNA]</scope>
    <source>
        <strain evidence="4 5">TBRC6557</strain>
    </source>
</reference>
<dbReference type="PANTHER" id="PTHR30349:SF64">
    <property type="entry name" value="PROPHAGE INTEGRASE INTD-RELATED"/>
    <property type="match status" value="1"/>
</dbReference>
<dbReference type="PANTHER" id="PTHR30349">
    <property type="entry name" value="PHAGE INTEGRASE-RELATED"/>
    <property type="match status" value="1"/>
</dbReference>
<evidence type="ECO:0000256" key="2">
    <source>
        <dbReference type="SAM" id="MobiDB-lite"/>
    </source>
</evidence>
<dbReference type="InterPro" id="IPR011010">
    <property type="entry name" value="DNA_brk_join_enz"/>
</dbReference>
<dbReference type="GO" id="GO:0006310">
    <property type="term" value="P:DNA recombination"/>
    <property type="evidence" value="ECO:0007669"/>
    <property type="project" value="UniProtKB-KW"/>
</dbReference>
<evidence type="ECO:0000313" key="5">
    <source>
        <dbReference type="Proteomes" id="UP000546126"/>
    </source>
</evidence>
<dbReference type="RefSeq" id="WP_175605481.1">
    <property type="nucleotide sequence ID" value="NZ_JABWGO010000014.1"/>
</dbReference>
<keyword evidence="1" id="KW-0233">DNA recombination</keyword>
<dbReference type="GO" id="GO:0015074">
    <property type="term" value="P:DNA integration"/>
    <property type="evidence" value="ECO:0007669"/>
    <property type="project" value="InterPro"/>
</dbReference>
<protein>
    <submittedName>
        <fullName evidence="4">Tyrosine-type recombinase/integrase</fullName>
    </submittedName>
</protein>
<evidence type="ECO:0000313" key="4">
    <source>
        <dbReference type="EMBL" id="NUW46014.1"/>
    </source>
</evidence>
<dbReference type="Pfam" id="PF00589">
    <property type="entry name" value="Phage_integrase"/>
    <property type="match status" value="1"/>
</dbReference>
<accession>A0A7Y6IZR1</accession>
<dbReference type="InterPro" id="IPR050090">
    <property type="entry name" value="Tyrosine_recombinase_XerCD"/>
</dbReference>
<feature type="domain" description="Tyr recombinase" evidence="3">
    <location>
        <begin position="1"/>
        <end position="191"/>
    </location>
</feature>
<feature type="compositionally biased region" description="Basic and acidic residues" evidence="2">
    <location>
        <begin position="8"/>
        <end position="21"/>
    </location>
</feature>
<evidence type="ECO:0000256" key="1">
    <source>
        <dbReference type="ARBA" id="ARBA00023172"/>
    </source>
</evidence>
<dbReference type="SUPFAM" id="SSF56349">
    <property type="entry name" value="DNA breaking-rejoining enzymes"/>
    <property type="match status" value="1"/>
</dbReference>
<evidence type="ECO:0000259" key="3">
    <source>
        <dbReference type="PROSITE" id="PS51898"/>
    </source>
</evidence>
<sequence>MGDCLGVKCDDPDKPGDPASVRDKAMLGTLYGAGLRRQELVALALADWDPDNHELRVLGKGNKERDSYVPDQVADLIAAWIAVRGRTPGALFPPLSKAGRMRTTPDGRPAHMTGQALRKMLLKRIRQAAQRQPTINGKTYRPYDFRRTFIGDLLDQGVDLATAQALVGHSSPVTTARYGRRPKATRRAAVNRLRLPERQPPARSDEVRS</sequence>
<dbReference type="AlphaFoldDB" id="A0A7Y6IZR1"/>
<dbReference type="InterPro" id="IPR002104">
    <property type="entry name" value="Integrase_catalytic"/>
</dbReference>
<dbReference type="PROSITE" id="PS51898">
    <property type="entry name" value="TYR_RECOMBINASE"/>
    <property type="match status" value="1"/>
</dbReference>